<accession>A0A8B5Y6I9</accession>
<name>A0A8B5Y6I9_BACLI</name>
<dbReference type="RefSeq" id="WP_011197853.1">
    <property type="nucleotide sequence ID" value="NZ_CAMFKR010000001.1"/>
</dbReference>
<dbReference type="GeneID" id="92861968"/>
<proteinExistence type="predicted"/>
<dbReference type="Proteomes" id="UP000435910">
    <property type="component" value="Unassembled WGS sequence"/>
</dbReference>
<organism evidence="1 2">
    <name type="scientific">Bacillus licheniformis</name>
    <dbReference type="NCBI Taxonomy" id="1402"/>
    <lineage>
        <taxon>Bacteria</taxon>
        <taxon>Bacillati</taxon>
        <taxon>Bacillota</taxon>
        <taxon>Bacilli</taxon>
        <taxon>Bacillales</taxon>
        <taxon>Bacillaceae</taxon>
        <taxon>Bacillus</taxon>
    </lineage>
</organism>
<sequence length="54" mass="6094">MCSLCNGKKVIRQESGSMVAFHACPNCKIEKQDLTDTIQRLDAIIQKRQQEKSA</sequence>
<dbReference type="AlphaFoldDB" id="A0A8B5Y6I9"/>
<evidence type="ECO:0000313" key="1">
    <source>
        <dbReference type="EMBL" id="TWL21997.1"/>
    </source>
</evidence>
<dbReference type="EMBL" id="NILC01000030">
    <property type="protein sequence ID" value="TWL21997.1"/>
    <property type="molecule type" value="Genomic_DNA"/>
</dbReference>
<reference evidence="1 2" key="1">
    <citation type="submission" date="2019-06" db="EMBL/GenBank/DDBJ databases">
        <title>Genome sequence analysis of &gt;100 Bacillus licheniformis strains suggests intrinsic resistance to this species.</title>
        <authorList>
            <person name="Wels M."/>
            <person name="Siezen R.J."/>
            <person name="Johansen E."/>
            <person name="Stuer-Lauridsen B."/>
            <person name="Bjerre K."/>
            <person name="Nielsen B.K.K."/>
        </authorList>
    </citation>
    <scope>NUCLEOTIDE SEQUENCE [LARGE SCALE GENOMIC DNA]</scope>
    <source>
        <strain evidence="1 2">BAC-16736</strain>
    </source>
</reference>
<comment type="caution">
    <text evidence="1">The sequence shown here is derived from an EMBL/GenBank/DDBJ whole genome shotgun (WGS) entry which is preliminary data.</text>
</comment>
<evidence type="ECO:0000313" key="2">
    <source>
        <dbReference type="Proteomes" id="UP000435910"/>
    </source>
</evidence>
<protein>
    <submittedName>
        <fullName evidence="1">Uncharacterized protein</fullName>
    </submittedName>
</protein>
<gene>
    <name evidence="1" type="ORF">CHCC16736_0460</name>
</gene>